<dbReference type="InterPro" id="IPR005545">
    <property type="entry name" value="YCII"/>
</dbReference>
<evidence type="ECO:0000256" key="1">
    <source>
        <dbReference type="ARBA" id="ARBA00007689"/>
    </source>
</evidence>
<dbReference type="Gene3D" id="3.30.70.1060">
    <property type="entry name" value="Dimeric alpha+beta barrel"/>
    <property type="match status" value="1"/>
</dbReference>
<dbReference type="PANTHER" id="PTHR33606:SF3">
    <property type="entry name" value="PROTEIN YCII"/>
    <property type="match status" value="1"/>
</dbReference>
<sequence length="105" mass="11471">MAHTVEFEPTFFVRATYVEDAATKREPYRAEHLDNVARMLSDGRLIVAGALADMSASVLVVRAADADAATAMMEQDVYWRTGVWTNIEVSAYNAATEASVRDGLA</sequence>
<comment type="similarity">
    <text evidence="1">Belongs to the YciI family.</text>
</comment>
<reference evidence="3 4" key="1">
    <citation type="submission" date="2020-02" db="EMBL/GenBank/DDBJ databases">
        <authorList>
            <person name="Li X.-J."/>
            <person name="Han X.-M."/>
        </authorList>
    </citation>
    <scope>NUCLEOTIDE SEQUENCE [LARGE SCALE GENOMIC DNA]</scope>
    <source>
        <strain evidence="3 4">CCTCC AB 2017055</strain>
    </source>
</reference>
<dbReference type="EMBL" id="JAAGOA010000006">
    <property type="protein sequence ID" value="NEE00491.1"/>
    <property type="molecule type" value="Genomic_DNA"/>
</dbReference>
<gene>
    <name evidence="3" type="ORF">G1H10_09955</name>
</gene>
<feature type="domain" description="YCII-related" evidence="2">
    <location>
        <begin position="14"/>
        <end position="90"/>
    </location>
</feature>
<dbReference type="Pfam" id="PF03795">
    <property type="entry name" value="YCII"/>
    <property type="match status" value="1"/>
</dbReference>
<dbReference type="AlphaFoldDB" id="A0A6L9S6U7"/>
<name>A0A6L9S6U7_9ACTN</name>
<dbReference type="RefSeq" id="WP_163736357.1">
    <property type="nucleotide sequence ID" value="NZ_JAAGOA010000006.1"/>
</dbReference>
<protein>
    <recommendedName>
        <fullName evidence="2">YCII-related domain-containing protein</fullName>
    </recommendedName>
</protein>
<dbReference type="InterPro" id="IPR051807">
    <property type="entry name" value="Sec-metab_biosynth-assoc"/>
</dbReference>
<keyword evidence="4" id="KW-1185">Reference proteome</keyword>
<dbReference type="Proteomes" id="UP000475214">
    <property type="component" value="Unassembled WGS sequence"/>
</dbReference>
<proteinExistence type="inferred from homology"/>
<evidence type="ECO:0000259" key="2">
    <source>
        <dbReference type="Pfam" id="PF03795"/>
    </source>
</evidence>
<dbReference type="PANTHER" id="PTHR33606">
    <property type="entry name" value="PROTEIN YCII"/>
    <property type="match status" value="1"/>
</dbReference>
<dbReference type="InterPro" id="IPR011008">
    <property type="entry name" value="Dimeric_a/b-barrel"/>
</dbReference>
<evidence type="ECO:0000313" key="3">
    <source>
        <dbReference type="EMBL" id="NEE00491.1"/>
    </source>
</evidence>
<evidence type="ECO:0000313" key="4">
    <source>
        <dbReference type="Proteomes" id="UP000475214"/>
    </source>
</evidence>
<accession>A0A6L9S6U7</accession>
<organism evidence="3 4">
    <name type="scientific">Phytoactinopolyspora halotolerans</name>
    <dbReference type="NCBI Taxonomy" id="1981512"/>
    <lineage>
        <taxon>Bacteria</taxon>
        <taxon>Bacillati</taxon>
        <taxon>Actinomycetota</taxon>
        <taxon>Actinomycetes</taxon>
        <taxon>Jiangellales</taxon>
        <taxon>Jiangellaceae</taxon>
        <taxon>Phytoactinopolyspora</taxon>
    </lineage>
</organism>
<dbReference type="SUPFAM" id="SSF54909">
    <property type="entry name" value="Dimeric alpha+beta barrel"/>
    <property type="match status" value="1"/>
</dbReference>
<comment type="caution">
    <text evidence="3">The sequence shown here is derived from an EMBL/GenBank/DDBJ whole genome shotgun (WGS) entry which is preliminary data.</text>
</comment>